<keyword evidence="1" id="KW-0472">Membrane</keyword>
<keyword evidence="3" id="KW-1185">Reference proteome</keyword>
<evidence type="ECO:0000313" key="3">
    <source>
        <dbReference type="Proteomes" id="UP001238163"/>
    </source>
</evidence>
<dbReference type="InterPro" id="IPR045584">
    <property type="entry name" value="Pilin-like"/>
</dbReference>
<evidence type="ECO:0000256" key="1">
    <source>
        <dbReference type="SAM" id="Phobius"/>
    </source>
</evidence>
<dbReference type="Gene3D" id="3.30.700.10">
    <property type="entry name" value="Glycoprotein, Type 4 Pilin"/>
    <property type="match status" value="1"/>
</dbReference>
<gene>
    <name evidence="2" type="ORF">J3R75_003693</name>
</gene>
<dbReference type="SUPFAM" id="SSF54523">
    <property type="entry name" value="Pili subunits"/>
    <property type="match status" value="1"/>
</dbReference>
<sequence length="237" mass="25755">MSTPLRQLVRFTLIELLVVIAIIAILAAMLLPALAKAREKARSISCVNNHKQVMVLTRMYMEDSGEQITYWGATPGRGWAYQVLGRNPVGADKMLFCPSLTVPSTTGTVNWNTFGICLPYESATSATLPSKYRTYVGGTNASNTLNLTSVTQPSAFPIYGCCTDSTGAQKWVVNGGVAQGDKADFVTIHGDRGSVSFVDGHVSSENAGGWANVLRDVWEDQTKTIYYRDAGFNRLSK</sequence>
<feature type="transmembrane region" description="Helical" evidence="1">
    <location>
        <begin position="12"/>
        <end position="35"/>
    </location>
</feature>
<dbReference type="Proteomes" id="UP001238163">
    <property type="component" value="Unassembled WGS sequence"/>
</dbReference>
<dbReference type="PANTHER" id="PTHR30093">
    <property type="entry name" value="GENERAL SECRETION PATHWAY PROTEIN G"/>
    <property type="match status" value="1"/>
</dbReference>
<evidence type="ECO:0000313" key="2">
    <source>
        <dbReference type="EMBL" id="MDQ0291586.1"/>
    </source>
</evidence>
<dbReference type="RefSeq" id="WP_307264592.1">
    <property type="nucleotide sequence ID" value="NZ_JAUSVL010000001.1"/>
</dbReference>
<keyword evidence="1" id="KW-0812">Transmembrane</keyword>
<comment type="caution">
    <text evidence="2">The sequence shown here is derived from an EMBL/GenBank/DDBJ whole genome shotgun (WGS) entry which is preliminary data.</text>
</comment>
<protein>
    <submittedName>
        <fullName evidence="2">Prepilin-type N-terminal cleavage/methylation domain-containing protein/prepilin-type processing-associated H-X9-DG protein</fullName>
    </submittedName>
</protein>
<dbReference type="AlphaFoldDB" id="A0AAE3VJQ6"/>
<name>A0AAE3VJQ6_9BACT</name>
<proteinExistence type="predicted"/>
<keyword evidence="1" id="KW-1133">Transmembrane helix</keyword>
<dbReference type="NCBIfam" id="TIGR02532">
    <property type="entry name" value="IV_pilin_GFxxxE"/>
    <property type="match status" value="1"/>
</dbReference>
<dbReference type="InterPro" id="IPR012902">
    <property type="entry name" value="N_methyl_site"/>
</dbReference>
<reference evidence="2" key="1">
    <citation type="submission" date="2023-07" db="EMBL/GenBank/DDBJ databases">
        <title>Genomic Encyclopedia of Type Strains, Phase IV (KMG-IV): sequencing the most valuable type-strain genomes for metagenomic binning, comparative biology and taxonomic classification.</title>
        <authorList>
            <person name="Goeker M."/>
        </authorList>
    </citation>
    <scope>NUCLEOTIDE SEQUENCE</scope>
    <source>
        <strain evidence="2">DSM 24202</strain>
    </source>
</reference>
<organism evidence="2 3">
    <name type="scientific">Oligosphaera ethanolica</name>
    <dbReference type="NCBI Taxonomy" id="760260"/>
    <lineage>
        <taxon>Bacteria</taxon>
        <taxon>Pseudomonadati</taxon>
        <taxon>Lentisphaerota</taxon>
        <taxon>Oligosphaeria</taxon>
        <taxon>Oligosphaerales</taxon>
        <taxon>Oligosphaeraceae</taxon>
        <taxon>Oligosphaera</taxon>
    </lineage>
</organism>
<dbReference type="EMBL" id="JAUSVL010000001">
    <property type="protein sequence ID" value="MDQ0291586.1"/>
    <property type="molecule type" value="Genomic_DNA"/>
</dbReference>
<accession>A0AAE3VJQ6</accession>